<accession>A0A931FAT4</accession>
<evidence type="ECO:0000313" key="3">
    <source>
        <dbReference type="Proteomes" id="UP000621436"/>
    </source>
</evidence>
<dbReference type="InterPro" id="IPR024930">
    <property type="entry name" value="Skp_dom_sf"/>
</dbReference>
<evidence type="ECO:0000313" key="2">
    <source>
        <dbReference type="EMBL" id="MBF8437954.1"/>
    </source>
</evidence>
<comment type="caution">
    <text evidence="2">The sequence shown here is derived from an EMBL/GenBank/DDBJ whole genome shotgun (WGS) entry which is preliminary data.</text>
</comment>
<dbReference type="SMART" id="SM00935">
    <property type="entry name" value="OmpH"/>
    <property type="match status" value="1"/>
</dbReference>
<dbReference type="EMBL" id="JADPIE010000008">
    <property type="protein sequence ID" value="MBF8437954.1"/>
    <property type="molecule type" value="Genomic_DNA"/>
</dbReference>
<name>A0A931FAT4_9FIRM</name>
<feature type="coiled-coil region" evidence="1">
    <location>
        <begin position="49"/>
        <end position="96"/>
    </location>
</feature>
<dbReference type="GO" id="GO:0051082">
    <property type="term" value="F:unfolded protein binding"/>
    <property type="evidence" value="ECO:0007669"/>
    <property type="project" value="InterPro"/>
</dbReference>
<dbReference type="SUPFAM" id="SSF111384">
    <property type="entry name" value="OmpH-like"/>
    <property type="match status" value="1"/>
</dbReference>
<sequence>MRFKSLIAIIVGFALVFGVGVGVSAQEINVGEVQLQAVVQQHPEAMEYQSEIQEEMMALQQEFEEEAADLDPEEDAEELQQLQQEFEQEAMSFEENFEDDLMSILEPELDEFMETEGYDMIVMEGGIVGSDVNVNTVDVTDEFIEFSGGEAEDMELDLDAEDMDDNGL</sequence>
<dbReference type="Proteomes" id="UP000621436">
    <property type="component" value="Unassembled WGS sequence"/>
</dbReference>
<evidence type="ECO:0000256" key="1">
    <source>
        <dbReference type="SAM" id="Coils"/>
    </source>
</evidence>
<gene>
    <name evidence="2" type="ORF">I0Q91_12745</name>
</gene>
<dbReference type="AlphaFoldDB" id="A0A931FAT4"/>
<keyword evidence="1" id="KW-0175">Coiled coil</keyword>
<protein>
    <submittedName>
        <fullName evidence="2">OmpH family outer membrane protein</fullName>
    </submittedName>
</protein>
<organism evidence="2 3">
    <name type="scientific">Halonatronomonas betaini</name>
    <dbReference type="NCBI Taxonomy" id="2778430"/>
    <lineage>
        <taxon>Bacteria</taxon>
        <taxon>Bacillati</taxon>
        <taxon>Bacillota</taxon>
        <taxon>Clostridia</taxon>
        <taxon>Halanaerobiales</taxon>
        <taxon>Halarsenatibacteraceae</taxon>
        <taxon>Halonatronomonas</taxon>
    </lineage>
</organism>
<proteinExistence type="predicted"/>
<keyword evidence="3" id="KW-1185">Reference proteome</keyword>
<dbReference type="RefSeq" id="WP_270455015.1">
    <property type="nucleotide sequence ID" value="NZ_JADPIE010000008.1"/>
</dbReference>
<dbReference type="InterPro" id="IPR005632">
    <property type="entry name" value="Chaperone_Skp"/>
</dbReference>
<dbReference type="Gene3D" id="3.30.910.20">
    <property type="entry name" value="Skp domain"/>
    <property type="match status" value="1"/>
</dbReference>
<reference evidence="2" key="1">
    <citation type="submission" date="2020-11" db="EMBL/GenBank/DDBJ databases">
        <title>Halonatronomonas betainensis gen. nov., sp. nov. a novel haloalkaliphilic representative of the family Halanaerobiacae capable of betaine degradation.</title>
        <authorList>
            <person name="Boltyanskaya Y."/>
            <person name="Kevbrin V."/>
            <person name="Detkova E."/>
            <person name="Grouzdev D.S."/>
            <person name="Koziaeva V."/>
            <person name="Zhilina T."/>
        </authorList>
    </citation>
    <scope>NUCLEOTIDE SEQUENCE</scope>
    <source>
        <strain evidence="2">Z-7014</strain>
    </source>
</reference>